<keyword evidence="4 7" id="KW-0863">Zinc-finger</keyword>
<evidence type="ECO:0000256" key="6">
    <source>
        <dbReference type="ARBA" id="ARBA00023242"/>
    </source>
</evidence>
<evidence type="ECO:0000256" key="5">
    <source>
        <dbReference type="ARBA" id="ARBA00022833"/>
    </source>
</evidence>
<evidence type="ECO:0000256" key="3">
    <source>
        <dbReference type="ARBA" id="ARBA00022737"/>
    </source>
</evidence>
<dbReference type="PANTHER" id="PTHR24394:SF0">
    <property type="entry name" value="ZINC FINGER AND BTB DOMAIN-CONTAINING PROTEIN 40"/>
    <property type="match status" value="1"/>
</dbReference>
<dbReference type="PANTHER" id="PTHR24394">
    <property type="entry name" value="ZINC FINGER PROTEIN"/>
    <property type="match status" value="1"/>
</dbReference>
<dbReference type="RefSeq" id="XP_015585863.1">
    <property type="nucleotide sequence ID" value="XM_015730377.2"/>
</dbReference>
<proteinExistence type="predicted"/>
<dbReference type="GO" id="GO:0000981">
    <property type="term" value="F:DNA-binding transcription factor activity, RNA polymerase II-specific"/>
    <property type="evidence" value="ECO:0007669"/>
    <property type="project" value="TreeGrafter"/>
</dbReference>
<dbReference type="GO" id="GO:0008270">
    <property type="term" value="F:zinc ion binding"/>
    <property type="evidence" value="ECO:0007669"/>
    <property type="project" value="UniProtKB-KW"/>
</dbReference>
<organism evidence="9 10">
    <name type="scientific">Cephus cinctus</name>
    <name type="common">Wheat stem sawfly</name>
    <dbReference type="NCBI Taxonomy" id="211228"/>
    <lineage>
        <taxon>Eukaryota</taxon>
        <taxon>Metazoa</taxon>
        <taxon>Ecdysozoa</taxon>
        <taxon>Arthropoda</taxon>
        <taxon>Hexapoda</taxon>
        <taxon>Insecta</taxon>
        <taxon>Pterygota</taxon>
        <taxon>Neoptera</taxon>
        <taxon>Endopterygota</taxon>
        <taxon>Hymenoptera</taxon>
        <taxon>Cephoidea</taxon>
        <taxon>Cephidae</taxon>
        <taxon>Cephus</taxon>
    </lineage>
</organism>
<accession>A0AAJ7BHL7</accession>
<dbReference type="SUPFAM" id="SSF57667">
    <property type="entry name" value="beta-beta-alpha zinc fingers"/>
    <property type="match status" value="4"/>
</dbReference>
<sequence>MYSANTSEIESIVNTLDNGINNERSVENTNISLVGRFETATSFEDTLAQRFPKDEEQQSNRCVKHKAINSPEENSVTFIALDIGNCTNLCDICNNDCRLNMLDKISDFECEVCKKKFIDQAKLNNHLRVHGKGPPVKTDKQFLCDVCSKTFASRTGLGFHLRTHTGYKPYSCQYCNKSFTISSNKIRHERTHTGDKHFVCHFCNTAFASSNGLKYHMTIHTGETNYHCKTCGKSFTRLKYLKEHNFTHTGERPFSCKICGVSYGNSGSLFVHEKKCKVQYSNCWSEDSNVKDASYHANQENNADIMHLKEFGDAEKKSASPCTSEKYEISYTFPQNSCELESRNQTNRYYNASRKPASVSVTSWHFKWSDTT</sequence>
<reference evidence="10" key="1">
    <citation type="submission" date="2025-08" db="UniProtKB">
        <authorList>
            <consortium name="RefSeq"/>
        </authorList>
    </citation>
    <scope>IDENTIFICATION</scope>
</reference>
<feature type="domain" description="C2H2-type" evidence="8">
    <location>
        <begin position="142"/>
        <end position="169"/>
    </location>
</feature>
<keyword evidence="3" id="KW-0677">Repeat</keyword>
<evidence type="ECO:0000256" key="7">
    <source>
        <dbReference type="PROSITE-ProRule" id="PRU00042"/>
    </source>
</evidence>
<evidence type="ECO:0000256" key="1">
    <source>
        <dbReference type="ARBA" id="ARBA00004123"/>
    </source>
</evidence>
<name>A0AAJ7BHL7_CEPCN</name>
<feature type="domain" description="C2H2-type" evidence="8">
    <location>
        <begin position="226"/>
        <end position="253"/>
    </location>
</feature>
<dbReference type="Pfam" id="PF00096">
    <property type="entry name" value="zf-C2H2"/>
    <property type="match status" value="4"/>
</dbReference>
<dbReference type="InterPro" id="IPR013087">
    <property type="entry name" value="Znf_C2H2_type"/>
</dbReference>
<evidence type="ECO:0000256" key="4">
    <source>
        <dbReference type="ARBA" id="ARBA00022771"/>
    </source>
</evidence>
<evidence type="ECO:0000259" key="8">
    <source>
        <dbReference type="PROSITE" id="PS50157"/>
    </source>
</evidence>
<evidence type="ECO:0000313" key="9">
    <source>
        <dbReference type="Proteomes" id="UP000694920"/>
    </source>
</evidence>
<comment type="subcellular location">
    <subcellularLocation>
        <location evidence="1">Nucleus</location>
    </subcellularLocation>
</comment>
<dbReference type="AlphaFoldDB" id="A0AAJ7BHL7"/>
<dbReference type="Pfam" id="PF13912">
    <property type="entry name" value="zf-C2H2_6"/>
    <property type="match status" value="1"/>
</dbReference>
<dbReference type="SMART" id="SM00355">
    <property type="entry name" value="ZnF_C2H2"/>
    <property type="match status" value="6"/>
</dbReference>
<dbReference type="Proteomes" id="UP000694920">
    <property type="component" value="Unplaced"/>
</dbReference>
<protein>
    <submittedName>
        <fullName evidence="10">Zinc finger protein 846 isoform X1</fullName>
    </submittedName>
</protein>
<keyword evidence="2" id="KW-0479">Metal-binding</keyword>
<feature type="domain" description="C2H2-type" evidence="8">
    <location>
        <begin position="108"/>
        <end position="135"/>
    </location>
</feature>
<dbReference type="InterPro" id="IPR036236">
    <property type="entry name" value="Znf_C2H2_sf"/>
</dbReference>
<feature type="domain" description="C2H2-type" evidence="8">
    <location>
        <begin position="170"/>
        <end position="197"/>
    </location>
</feature>
<dbReference type="GeneID" id="107263318"/>
<gene>
    <name evidence="10" type="primary">LOC107263318</name>
</gene>
<dbReference type="Gene3D" id="3.30.160.60">
    <property type="entry name" value="Classic Zinc Finger"/>
    <property type="match status" value="6"/>
</dbReference>
<dbReference type="KEGG" id="ccin:107263318"/>
<dbReference type="PROSITE" id="PS00028">
    <property type="entry name" value="ZINC_FINGER_C2H2_1"/>
    <property type="match status" value="5"/>
</dbReference>
<evidence type="ECO:0000256" key="2">
    <source>
        <dbReference type="ARBA" id="ARBA00022723"/>
    </source>
</evidence>
<dbReference type="PROSITE" id="PS50157">
    <property type="entry name" value="ZINC_FINGER_C2H2_2"/>
    <property type="match status" value="5"/>
</dbReference>
<feature type="domain" description="C2H2-type" evidence="8">
    <location>
        <begin position="198"/>
        <end position="225"/>
    </location>
</feature>
<evidence type="ECO:0000313" key="10">
    <source>
        <dbReference type="RefSeq" id="XP_015585863.1"/>
    </source>
</evidence>
<dbReference type="FunFam" id="3.30.160.60:FF:000145">
    <property type="entry name" value="Zinc finger protein 574"/>
    <property type="match status" value="1"/>
</dbReference>
<keyword evidence="9" id="KW-1185">Reference proteome</keyword>
<keyword evidence="5" id="KW-0862">Zinc</keyword>
<dbReference type="GO" id="GO:0005634">
    <property type="term" value="C:nucleus"/>
    <property type="evidence" value="ECO:0007669"/>
    <property type="project" value="UniProtKB-SubCell"/>
</dbReference>
<dbReference type="FunFam" id="3.30.160.60:FF:002343">
    <property type="entry name" value="Zinc finger protein 33A"/>
    <property type="match status" value="2"/>
</dbReference>
<keyword evidence="6" id="KW-0539">Nucleus</keyword>